<dbReference type="PANTHER" id="PTHR43441">
    <property type="entry name" value="RIBOSOMAL-PROTEIN-SERINE ACETYLTRANSFERASE"/>
    <property type="match status" value="1"/>
</dbReference>
<dbReference type="SUPFAM" id="SSF55729">
    <property type="entry name" value="Acyl-CoA N-acyltransferases (Nat)"/>
    <property type="match status" value="1"/>
</dbReference>
<proteinExistence type="predicted"/>
<evidence type="ECO:0000259" key="1">
    <source>
        <dbReference type="PROSITE" id="PS51186"/>
    </source>
</evidence>
<dbReference type="AlphaFoldDB" id="A0A285KIG5"/>
<accession>A0A285KIG5</accession>
<keyword evidence="3" id="KW-1185">Reference proteome</keyword>
<dbReference type="Pfam" id="PF13302">
    <property type="entry name" value="Acetyltransf_3"/>
    <property type="match status" value="1"/>
</dbReference>
<protein>
    <submittedName>
        <fullName evidence="2">Protein N-acetyltransferase, RimJ/RimL family</fullName>
    </submittedName>
</protein>
<gene>
    <name evidence="2" type="ORF">SAMN05421748_13964</name>
</gene>
<evidence type="ECO:0000313" key="3">
    <source>
        <dbReference type="Proteomes" id="UP000219612"/>
    </source>
</evidence>
<dbReference type="RefSeq" id="WP_179855654.1">
    <property type="nucleotide sequence ID" value="NZ_OBDY01000039.1"/>
</dbReference>
<dbReference type="GO" id="GO:0008999">
    <property type="term" value="F:protein-N-terminal-alanine acetyltransferase activity"/>
    <property type="evidence" value="ECO:0007669"/>
    <property type="project" value="TreeGrafter"/>
</dbReference>
<organism evidence="2 3">
    <name type="scientific">Paractinoplanes atraurantiacus</name>
    <dbReference type="NCBI Taxonomy" id="1036182"/>
    <lineage>
        <taxon>Bacteria</taxon>
        <taxon>Bacillati</taxon>
        <taxon>Actinomycetota</taxon>
        <taxon>Actinomycetes</taxon>
        <taxon>Micromonosporales</taxon>
        <taxon>Micromonosporaceae</taxon>
        <taxon>Paractinoplanes</taxon>
    </lineage>
</organism>
<dbReference type="PANTHER" id="PTHR43441:SF10">
    <property type="entry name" value="ACETYLTRANSFERASE"/>
    <property type="match status" value="1"/>
</dbReference>
<name>A0A285KIG5_9ACTN</name>
<feature type="domain" description="N-acetyltransferase" evidence="1">
    <location>
        <begin position="10"/>
        <end position="157"/>
    </location>
</feature>
<reference evidence="2 3" key="1">
    <citation type="submission" date="2017-09" db="EMBL/GenBank/DDBJ databases">
        <authorList>
            <person name="Ehlers B."/>
            <person name="Leendertz F.H."/>
        </authorList>
    </citation>
    <scope>NUCLEOTIDE SEQUENCE [LARGE SCALE GENOMIC DNA]</scope>
    <source>
        <strain evidence="2 3">CGMCC 4.6857</strain>
    </source>
</reference>
<dbReference type="EMBL" id="OBDY01000039">
    <property type="protein sequence ID" value="SNY71226.1"/>
    <property type="molecule type" value="Genomic_DNA"/>
</dbReference>
<dbReference type="InterPro" id="IPR051908">
    <property type="entry name" value="Ribosomal_N-acetyltransferase"/>
</dbReference>
<dbReference type="PROSITE" id="PS51186">
    <property type="entry name" value="GNAT"/>
    <property type="match status" value="1"/>
</dbReference>
<dbReference type="Gene3D" id="3.40.630.30">
    <property type="match status" value="1"/>
</dbReference>
<sequence length="157" mass="17359">METWDDDGVVALRPWSVDDAEWYAAAVSGDELIQRFTSEPPVVSADAVRAAVEAGPSGFLIADAVSGERLGNIAVDGDGEVSYWVAAPARGRGVATRALRLFVERLGARELRLWAHADNLGSRTVAERAGFVREPERDRRRQVKGEWWPTVAYRRPR</sequence>
<dbReference type="InterPro" id="IPR000182">
    <property type="entry name" value="GNAT_dom"/>
</dbReference>
<dbReference type="GO" id="GO:1990189">
    <property type="term" value="F:protein N-terminal-serine acetyltransferase activity"/>
    <property type="evidence" value="ECO:0007669"/>
    <property type="project" value="TreeGrafter"/>
</dbReference>
<dbReference type="GO" id="GO:0005737">
    <property type="term" value="C:cytoplasm"/>
    <property type="evidence" value="ECO:0007669"/>
    <property type="project" value="TreeGrafter"/>
</dbReference>
<dbReference type="InterPro" id="IPR016181">
    <property type="entry name" value="Acyl_CoA_acyltransferase"/>
</dbReference>
<keyword evidence="2" id="KW-0808">Transferase</keyword>
<evidence type="ECO:0000313" key="2">
    <source>
        <dbReference type="EMBL" id="SNY71226.1"/>
    </source>
</evidence>
<dbReference type="Proteomes" id="UP000219612">
    <property type="component" value="Unassembled WGS sequence"/>
</dbReference>